<dbReference type="PANTHER" id="PTHR12161">
    <property type="entry name" value="IST1 FAMILY MEMBER"/>
    <property type="match status" value="1"/>
</dbReference>
<dbReference type="eggNOG" id="KOG2027">
    <property type="taxonomic scope" value="Eukaryota"/>
</dbReference>
<dbReference type="EMBL" id="KD139960">
    <property type="protein sequence ID" value="EMS57825.1"/>
    <property type="molecule type" value="Genomic_DNA"/>
</dbReference>
<feature type="compositionally biased region" description="Acidic residues" evidence="2">
    <location>
        <begin position="272"/>
        <end position="282"/>
    </location>
</feature>
<dbReference type="GO" id="GO:0015031">
    <property type="term" value="P:protein transport"/>
    <property type="evidence" value="ECO:0007669"/>
    <property type="project" value="InterPro"/>
</dbReference>
<dbReference type="InterPro" id="IPR042277">
    <property type="entry name" value="IST1-like"/>
</dbReference>
<protein>
    <recommendedName>
        <fullName evidence="4">IST1-like protein</fullName>
    </recommendedName>
</protein>
<dbReference type="Pfam" id="PF03398">
    <property type="entry name" value="Ist1"/>
    <property type="match status" value="1"/>
</dbReference>
<dbReference type="PANTHER" id="PTHR12161:SF26">
    <property type="entry name" value="EXPRESSED PROTEIN"/>
    <property type="match status" value="1"/>
</dbReference>
<proteinExistence type="inferred from homology"/>
<organism evidence="3">
    <name type="scientific">Triticum urartu</name>
    <name type="common">Red wild einkorn</name>
    <name type="synonym">Crithodium urartu</name>
    <dbReference type="NCBI Taxonomy" id="4572"/>
    <lineage>
        <taxon>Eukaryota</taxon>
        <taxon>Viridiplantae</taxon>
        <taxon>Streptophyta</taxon>
        <taxon>Embryophyta</taxon>
        <taxon>Tracheophyta</taxon>
        <taxon>Spermatophyta</taxon>
        <taxon>Magnoliopsida</taxon>
        <taxon>Liliopsida</taxon>
        <taxon>Poales</taxon>
        <taxon>Poaceae</taxon>
        <taxon>BOP clade</taxon>
        <taxon>Pooideae</taxon>
        <taxon>Triticodae</taxon>
        <taxon>Triticeae</taxon>
        <taxon>Triticinae</taxon>
        <taxon>Triticum</taxon>
    </lineage>
</organism>
<dbReference type="Gene3D" id="1.20.1260.60">
    <property type="entry name" value="Vacuolar protein sorting-associated protein Ist1"/>
    <property type="match status" value="1"/>
</dbReference>
<name>M7ZZK2_TRIUA</name>
<accession>M7ZZK2</accession>
<dbReference type="STRING" id="4572.M7ZZK2"/>
<comment type="similarity">
    <text evidence="1">Belongs to the IST1 family.</text>
</comment>
<reference evidence="3" key="1">
    <citation type="journal article" date="2013" name="Nature">
        <title>Draft genome of the wheat A-genome progenitor Triticum urartu.</title>
        <authorList>
            <person name="Ling H.Q."/>
            <person name="Zhao S."/>
            <person name="Liu D."/>
            <person name="Wang J."/>
            <person name="Sun H."/>
            <person name="Zhang C."/>
            <person name="Fan H."/>
            <person name="Li D."/>
            <person name="Dong L."/>
            <person name="Tao Y."/>
            <person name="Gao C."/>
            <person name="Wu H."/>
            <person name="Li Y."/>
            <person name="Cui Y."/>
            <person name="Guo X."/>
            <person name="Zheng S."/>
            <person name="Wang B."/>
            <person name="Yu K."/>
            <person name="Liang Q."/>
            <person name="Yang W."/>
            <person name="Lou X."/>
            <person name="Chen J."/>
            <person name="Feng M."/>
            <person name="Jian J."/>
            <person name="Zhang X."/>
            <person name="Luo G."/>
            <person name="Jiang Y."/>
            <person name="Liu J."/>
            <person name="Wang Z."/>
            <person name="Sha Y."/>
            <person name="Zhang B."/>
            <person name="Wu H."/>
            <person name="Tang D."/>
            <person name="Shen Q."/>
            <person name="Xue P."/>
            <person name="Zou S."/>
            <person name="Wang X."/>
            <person name="Liu X."/>
            <person name="Wang F."/>
            <person name="Yang Y."/>
            <person name="An X."/>
            <person name="Dong Z."/>
            <person name="Zhang K."/>
            <person name="Zhang X."/>
            <person name="Luo M.C."/>
            <person name="Dvorak J."/>
            <person name="Tong Y."/>
            <person name="Wang J."/>
            <person name="Yang H."/>
            <person name="Li Z."/>
            <person name="Wang D."/>
            <person name="Zhang A."/>
            <person name="Wang J."/>
        </authorList>
    </citation>
    <scope>NUCLEOTIDE SEQUENCE</scope>
</reference>
<dbReference type="AlphaFoldDB" id="M7ZZK2"/>
<sequence length="331" mass="36502">MGFLQKTSKQTAKLKSLLGLAVSRIAVARRPRLARKSIACSDVSQLLVLGHLDRALHRVHTNDTKQDVAEQVIQEDNMLEAFGIIELYCKRLIEQAEQLDKPQECGEELREAAASIMFAAGWCGDLQELLFARTILADKFGGDFAVAAKEGTGIVDPIVRTLSTFDHFLAGVIDPQCKMDGETAGRSSQALSMLPLQLVWKLSGSTAGMELKKKVTKEIATENNILVDFSELPEATEDGNDILVDFFELQEATKEGNNNVPDSQELLGEMPCQDDMDESSESDNDHPRSHGTNTPGLESDENVHIVTNSDGSDDEEVTGRRNRRWWRLGCA</sequence>
<dbReference type="OMA" id="VIDPQCK"/>
<evidence type="ECO:0000313" key="3">
    <source>
        <dbReference type="EMBL" id="EMS57825.1"/>
    </source>
</evidence>
<evidence type="ECO:0008006" key="4">
    <source>
        <dbReference type="Google" id="ProtNLM"/>
    </source>
</evidence>
<evidence type="ECO:0000256" key="1">
    <source>
        <dbReference type="ARBA" id="ARBA00005536"/>
    </source>
</evidence>
<dbReference type="InterPro" id="IPR005061">
    <property type="entry name" value="Ist1"/>
</dbReference>
<feature type="region of interest" description="Disordered" evidence="2">
    <location>
        <begin position="254"/>
        <end position="320"/>
    </location>
</feature>
<gene>
    <name evidence="3" type="ORF">TRIUR3_11254</name>
</gene>
<evidence type="ECO:0000256" key="2">
    <source>
        <dbReference type="SAM" id="MobiDB-lite"/>
    </source>
</evidence>